<dbReference type="HOGENOM" id="CLU_120735_0_1_11"/>
<dbReference type="eggNOG" id="COG1917">
    <property type="taxonomic scope" value="Bacteria"/>
</dbReference>
<reference evidence="2 3" key="1">
    <citation type="journal article" date="2012" name="J. Bacteriol.">
        <title>Complete Genome Sequence of Mycobacterium vaccae Type Strain ATCC 25954.</title>
        <authorList>
            <person name="Ho Y.S."/>
            <person name="Adroub S.A."/>
            <person name="Abadi M."/>
            <person name="Al Alwan B."/>
            <person name="Alkhateeb R."/>
            <person name="Gao G."/>
            <person name="Ragab A."/>
            <person name="Ali S."/>
            <person name="van Soolingen D."/>
            <person name="Bitter W."/>
            <person name="Pain A."/>
            <person name="Abdallah A.M."/>
        </authorList>
    </citation>
    <scope>NUCLEOTIDE SEQUENCE [LARGE SCALE GENOMIC DNA]</scope>
    <source>
        <strain evidence="2 3">ATCC 25954</strain>
    </source>
</reference>
<evidence type="ECO:0000259" key="1">
    <source>
        <dbReference type="Pfam" id="PF07883"/>
    </source>
</evidence>
<name>K0V5G4_MYCVA</name>
<sequence length="139" mass="15271">MARVPEPVYRDVMIRCVRLWTGPDLGSHVQIGRIDMTKGRHEDLVSAAMGAQRVTLEETATGGTLAWHTAPVRQLVVTLAGTLVFSTRDGEEFTLGPGDILLAEDTVGTGHQWRLEGTDPWRRMYVVLADGVEVPFTAD</sequence>
<dbReference type="SUPFAM" id="SSF51182">
    <property type="entry name" value="RmlC-like cupins"/>
    <property type="match status" value="1"/>
</dbReference>
<dbReference type="Gene3D" id="2.60.120.10">
    <property type="entry name" value="Jelly Rolls"/>
    <property type="match status" value="1"/>
</dbReference>
<proteinExistence type="predicted"/>
<evidence type="ECO:0000313" key="3">
    <source>
        <dbReference type="Proteomes" id="UP000006072"/>
    </source>
</evidence>
<dbReference type="AlphaFoldDB" id="K0V5G4"/>
<dbReference type="EMBL" id="ALQA01000060">
    <property type="protein sequence ID" value="EJZ06304.1"/>
    <property type="molecule type" value="Genomic_DNA"/>
</dbReference>
<feature type="domain" description="Cupin type-2" evidence="1">
    <location>
        <begin position="57"/>
        <end position="122"/>
    </location>
</feature>
<dbReference type="InterPro" id="IPR013096">
    <property type="entry name" value="Cupin_2"/>
</dbReference>
<comment type="caution">
    <text evidence="2">The sequence shown here is derived from an EMBL/GenBank/DDBJ whole genome shotgun (WGS) entry which is preliminary data.</text>
</comment>
<dbReference type="Pfam" id="PF07883">
    <property type="entry name" value="Cupin_2"/>
    <property type="match status" value="1"/>
</dbReference>
<gene>
    <name evidence="2" type="ORF">MVAC_22225</name>
</gene>
<dbReference type="PATRIC" id="fig|1194972.3.peg.4431"/>
<evidence type="ECO:0000313" key="2">
    <source>
        <dbReference type="EMBL" id="EJZ06304.1"/>
    </source>
</evidence>
<organism evidence="2 3">
    <name type="scientific">Mycolicibacterium vaccae ATCC 25954</name>
    <dbReference type="NCBI Taxonomy" id="1194972"/>
    <lineage>
        <taxon>Bacteria</taxon>
        <taxon>Bacillati</taxon>
        <taxon>Actinomycetota</taxon>
        <taxon>Actinomycetes</taxon>
        <taxon>Mycobacteriales</taxon>
        <taxon>Mycobacteriaceae</taxon>
        <taxon>Mycolicibacterium</taxon>
    </lineage>
</organism>
<dbReference type="Proteomes" id="UP000006072">
    <property type="component" value="Unassembled WGS sequence"/>
</dbReference>
<dbReference type="InterPro" id="IPR014710">
    <property type="entry name" value="RmlC-like_jellyroll"/>
</dbReference>
<dbReference type="InterPro" id="IPR011051">
    <property type="entry name" value="RmlC_Cupin_sf"/>
</dbReference>
<keyword evidence="3" id="KW-1185">Reference proteome</keyword>
<protein>
    <recommendedName>
        <fullName evidence="1">Cupin type-2 domain-containing protein</fullName>
    </recommendedName>
</protein>
<accession>K0V5G4</accession>